<dbReference type="PROSITE" id="PS00905">
    <property type="entry name" value="GTP1_OBG"/>
    <property type="match status" value="1"/>
</dbReference>
<dbReference type="CDD" id="cd11660">
    <property type="entry name" value="SANT_TRF"/>
    <property type="match status" value="1"/>
</dbReference>
<evidence type="ECO:0000256" key="1">
    <source>
        <dbReference type="ARBA" id="ARBA00004123"/>
    </source>
</evidence>
<dbReference type="InterPro" id="IPR012676">
    <property type="entry name" value="TGS-like"/>
</dbReference>
<dbReference type="InterPro" id="IPR031167">
    <property type="entry name" value="G_OBG"/>
</dbReference>
<name>A0AA86VYE1_9FABA</name>
<dbReference type="GO" id="GO:0003924">
    <property type="term" value="F:GTPase activity"/>
    <property type="evidence" value="ECO:0007669"/>
    <property type="project" value="InterPro"/>
</dbReference>
<evidence type="ECO:0000313" key="11">
    <source>
        <dbReference type="Proteomes" id="UP001189624"/>
    </source>
</evidence>
<dbReference type="CDD" id="cd01896">
    <property type="entry name" value="DRG"/>
    <property type="match status" value="1"/>
</dbReference>
<dbReference type="SUPFAM" id="SSF81271">
    <property type="entry name" value="TGS-like"/>
    <property type="match status" value="1"/>
</dbReference>
<dbReference type="Gramene" id="rna-AYBTSS11_LOCUS14448">
    <property type="protein sequence ID" value="CAJ1950811.1"/>
    <property type="gene ID" value="gene-AYBTSS11_LOCUS14448"/>
</dbReference>
<evidence type="ECO:0000259" key="6">
    <source>
        <dbReference type="PROSITE" id="PS50090"/>
    </source>
</evidence>
<dbReference type="Pfam" id="PF01926">
    <property type="entry name" value="MMR_HSR1"/>
    <property type="match status" value="1"/>
</dbReference>
<dbReference type="SMART" id="SM00717">
    <property type="entry name" value="SANT"/>
    <property type="match status" value="1"/>
</dbReference>
<dbReference type="Proteomes" id="UP001189624">
    <property type="component" value="Chromosome 4"/>
</dbReference>
<feature type="domain" description="HTH myb-type" evidence="7">
    <location>
        <begin position="533"/>
        <end position="592"/>
    </location>
</feature>
<dbReference type="InterPro" id="IPR045001">
    <property type="entry name" value="DRG"/>
</dbReference>
<proteinExistence type="predicted"/>
<evidence type="ECO:0000256" key="3">
    <source>
        <dbReference type="ARBA" id="ARBA00023134"/>
    </source>
</evidence>
<sequence>METVVGIEDNDDGKFEDSGVGRSSSALSSPKQISNPIVYKLVRVEGDGRLVPATDDEVMEVGDFLEYENSEMHVVADTGQSLECISIERSSSGKLRLECSEGSAEADLGKLNAKLQYIEQILQKVKEEEKQRISCGSPVHSHVNIDSQCSADKCPAMDGKVQSEPPYQEIPSIASSLNYTHSNQSGSIDQCSRPSEGVIESGSSASAVHSNLKPDLSISDGEICLDKLSIRELHELFKVTFGRETTVKDKQWLKRRIAMSLTNSCDVSATTFIIKDNKIVRKFVEESAGNMNAASLISSETVTEEDDVNFKDSSAVNACGIDDNQVVSEIRLRNHNTEYGLEDENHQTDQKAAKRIRRPTKRYIEELSENEHNPRLPICNKNMGLGQVSPTSYVRPGRNAFSERRSYGRRFESLGGSDVHIPCVSRIRRSRPRKDMASLMKFHPTAMSETAKLSNRLIEHSFDAGGEIPDKVLMSKMPAKLHQPSSSEPEKEKQCPVVGTIEPRQELRPKRADPSGHTSDDNIVTVPTAKGGMRRKHHRAWTLVEVIKLVEGVSRCGAGRWSEIKRLSFASYSYRTSVDLKDKWRNLLKASFALTPAPADEGINSRKHGTAPIPEKILLRVRELAEMNSQVPPNYSSNKVAAGAGSVHGDRSGVDYRKKLSCLPFSWFKRKIKMGIIEKIKEIEAEMARTQKNKATEYHLGQLKAKIAKLRTQLLEPPKGSSGGGEGFEVTKFGHGRVALIGFPSVGKSTLLTMLTGTHSEAASYEFTTLTCIPGIIHYNDTKIQLLDLPGIIEGASEGKGRGRQVIAVAKSSDIVLMVLDASKSEGHRQILTRELEAVGLRLNKRPPQIYFKKKKTGGISFNSTLPLTHVDEKLCYQILHEYKIHNAEVLFREDATVDDLIDVIEGNRKYMKCVYVYNKIDVIGIDDVDRLARQPNSVVISCNLKLNLDRLLGRMWDEMGLVRVYTKPQGQQPDFSDPVVLSVDRGGCTVEDFCNHIHRSLVKDVKYVLVWGTSARHYPQHCGLSHNLRDEDVVQIVKKKEKEEGGRGRFKSHSNAPARISDREKKAPLKT</sequence>
<keyword evidence="2" id="KW-0547">Nucleotide-binding</keyword>
<keyword evidence="3" id="KW-0342">GTP-binding</keyword>
<evidence type="ECO:0000256" key="4">
    <source>
        <dbReference type="ARBA" id="ARBA00023242"/>
    </source>
</evidence>
<dbReference type="PRINTS" id="PR00326">
    <property type="entry name" value="GTP1OBG"/>
</dbReference>
<dbReference type="GO" id="GO:0005525">
    <property type="term" value="F:GTP binding"/>
    <property type="evidence" value="ECO:0007669"/>
    <property type="project" value="UniProtKB-KW"/>
</dbReference>
<dbReference type="SUPFAM" id="SSF46689">
    <property type="entry name" value="Homeodomain-like"/>
    <property type="match status" value="1"/>
</dbReference>
<feature type="domain" description="TGS" evidence="9">
    <location>
        <begin position="961"/>
        <end position="1039"/>
    </location>
</feature>
<feature type="region of interest" description="Disordered" evidence="5">
    <location>
        <begin position="479"/>
        <end position="526"/>
    </location>
</feature>
<dbReference type="InterPro" id="IPR006073">
    <property type="entry name" value="GTP-bd"/>
</dbReference>
<evidence type="ECO:0000256" key="2">
    <source>
        <dbReference type="ARBA" id="ARBA00022741"/>
    </source>
</evidence>
<dbReference type="NCBIfam" id="TIGR00231">
    <property type="entry name" value="small_GTP"/>
    <property type="match status" value="1"/>
</dbReference>
<evidence type="ECO:0000313" key="10">
    <source>
        <dbReference type="EMBL" id="CAJ1950811.1"/>
    </source>
</evidence>
<dbReference type="Gene3D" id="3.10.20.30">
    <property type="match status" value="1"/>
</dbReference>
<dbReference type="FunFam" id="3.10.20.30:FF:000003">
    <property type="entry name" value="Developmentally-regulated GTP-binding protein 1"/>
    <property type="match status" value="1"/>
</dbReference>
<dbReference type="Gene3D" id="1.10.246.220">
    <property type="match status" value="1"/>
</dbReference>
<dbReference type="InterPro" id="IPR012675">
    <property type="entry name" value="Beta-grasp_dom_sf"/>
</dbReference>
<keyword evidence="4" id="KW-0539">Nucleus</keyword>
<dbReference type="InterPro" id="IPR004095">
    <property type="entry name" value="TGS"/>
</dbReference>
<accession>A0AA86VYE1</accession>
<dbReference type="Pfam" id="PF00249">
    <property type="entry name" value="Myb_DNA-binding"/>
    <property type="match status" value="1"/>
</dbReference>
<feature type="region of interest" description="Disordered" evidence="5">
    <location>
        <begin position="1"/>
        <end position="30"/>
    </location>
</feature>
<feature type="domain" description="OBG-type G" evidence="8">
    <location>
        <begin position="736"/>
        <end position="961"/>
    </location>
</feature>
<evidence type="ECO:0000259" key="7">
    <source>
        <dbReference type="PROSITE" id="PS51294"/>
    </source>
</evidence>
<evidence type="ECO:0000256" key="5">
    <source>
        <dbReference type="SAM" id="MobiDB-lite"/>
    </source>
</evidence>
<protein>
    <submittedName>
        <fullName evidence="10">Uncharacterized protein</fullName>
    </submittedName>
</protein>
<dbReference type="FunFam" id="3.40.50.300:FF:001436">
    <property type="entry name" value="Developmentally-regulated GTP-binding protein"/>
    <property type="match status" value="1"/>
</dbReference>
<dbReference type="GO" id="GO:0005634">
    <property type="term" value="C:nucleus"/>
    <property type="evidence" value="ECO:0007669"/>
    <property type="project" value="UniProtKB-SubCell"/>
</dbReference>
<gene>
    <name evidence="10" type="ORF">AYBTSS11_LOCUS14448</name>
</gene>
<dbReference type="InterPro" id="IPR001005">
    <property type="entry name" value="SANT/Myb"/>
</dbReference>
<dbReference type="PANTHER" id="PTHR43127">
    <property type="entry name" value="DEVELOPMENTALLY-REGULATED GTP-BINDING PROTEIN 2"/>
    <property type="match status" value="1"/>
</dbReference>
<dbReference type="InterPro" id="IPR006074">
    <property type="entry name" value="GTP1-OBG_CS"/>
</dbReference>
<dbReference type="PROSITE" id="PS51294">
    <property type="entry name" value="HTH_MYB"/>
    <property type="match status" value="1"/>
</dbReference>
<dbReference type="SUPFAM" id="SSF52540">
    <property type="entry name" value="P-loop containing nucleoside triphosphate hydrolases"/>
    <property type="match status" value="1"/>
</dbReference>
<dbReference type="Gene3D" id="6.10.140.1070">
    <property type="match status" value="2"/>
</dbReference>
<dbReference type="InterPro" id="IPR027417">
    <property type="entry name" value="P-loop_NTPase"/>
</dbReference>
<dbReference type="PROSITE" id="PS50090">
    <property type="entry name" value="MYB_LIKE"/>
    <property type="match status" value="1"/>
</dbReference>
<feature type="region of interest" description="Disordered" evidence="5">
    <location>
        <begin position="1041"/>
        <end position="1072"/>
    </location>
</feature>
<dbReference type="AlphaFoldDB" id="A0AA86VYE1"/>
<dbReference type="InterPro" id="IPR031662">
    <property type="entry name" value="GTP-binding_2"/>
</dbReference>
<dbReference type="EMBL" id="OY731401">
    <property type="protein sequence ID" value="CAJ1950811.1"/>
    <property type="molecule type" value="Genomic_DNA"/>
</dbReference>
<feature type="compositionally biased region" description="Low complexity" evidence="5">
    <location>
        <begin position="20"/>
        <end position="29"/>
    </location>
</feature>
<dbReference type="InterPro" id="IPR005225">
    <property type="entry name" value="Small_GTP-bd"/>
</dbReference>
<dbReference type="Pfam" id="PF02824">
    <property type="entry name" value="TGS"/>
    <property type="match status" value="1"/>
</dbReference>
<dbReference type="InterPro" id="IPR017930">
    <property type="entry name" value="Myb_dom"/>
</dbReference>
<dbReference type="InterPro" id="IPR009057">
    <property type="entry name" value="Homeodomain-like_sf"/>
</dbReference>
<dbReference type="PROSITE" id="PS51710">
    <property type="entry name" value="G_OBG"/>
    <property type="match status" value="1"/>
</dbReference>
<dbReference type="PROSITE" id="PS51880">
    <property type="entry name" value="TGS"/>
    <property type="match status" value="1"/>
</dbReference>
<feature type="compositionally biased region" description="Basic and acidic residues" evidence="5">
    <location>
        <begin position="503"/>
        <end position="520"/>
    </location>
</feature>
<dbReference type="CDD" id="cd17230">
    <property type="entry name" value="TGS_DRG1"/>
    <property type="match status" value="1"/>
</dbReference>
<feature type="compositionally biased region" description="Basic and acidic residues" evidence="5">
    <location>
        <begin position="1061"/>
        <end position="1072"/>
    </location>
</feature>
<evidence type="ECO:0000259" key="8">
    <source>
        <dbReference type="PROSITE" id="PS51710"/>
    </source>
</evidence>
<reference evidence="10" key="1">
    <citation type="submission" date="2023-10" db="EMBL/GenBank/DDBJ databases">
        <authorList>
            <person name="Domelevo Entfellner J.-B."/>
        </authorList>
    </citation>
    <scope>NUCLEOTIDE SEQUENCE</scope>
</reference>
<dbReference type="Pfam" id="PF16897">
    <property type="entry name" value="MMR_HSR1_Xtn"/>
    <property type="match status" value="1"/>
</dbReference>
<feature type="domain" description="Myb-like" evidence="6">
    <location>
        <begin position="541"/>
        <end position="588"/>
    </location>
</feature>
<comment type="subcellular location">
    <subcellularLocation>
        <location evidence="1">Nucleus</location>
    </subcellularLocation>
</comment>
<keyword evidence="11" id="KW-1185">Reference proteome</keyword>
<organism evidence="10 11">
    <name type="scientific">Sphenostylis stenocarpa</name>
    <dbReference type="NCBI Taxonomy" id="92480"/>
    <lineage>
        <taxon>Eukaryota</taxon>
        <taxon>Viridiplantae</taxon>
        <taxon>Streptophyta</taxon>
        <taxon>Embryophyta</taxon>
        <taxon>Tracheophyta</taxon>
        <taxon>Spermatophyta</taxon>
        <taxon>Magnoliopsida</taxon>
        <taxon>eudicotyledons</taxon>
        <taxon>Gunneridae</taxon>
        <taxon>Pentapetalae</taxon>
        <taxon>rosids</taxon>
        <taxon>fabids</taxon>
        <taxon>Fabales</taxon>
        <taxon>Fabaceae</taxon>
        <taxon>Papilionoideae</taxon>
        <taxon>50 kb inversion clade</taxon>
        <taxon>NPAAA clade</taxon>
        <taxon>indigoferoid/millettioid clade</taxon>
        <taxon>Phaseoleae</taxon>
        <taxon>Sphenostylis</taxon>
    </lineage>
</organism>
<evidence type="ECO:0000259" key="9">
    <source>
        <dbReference type="PROSITE" id="PS51880"/>
    </source>
</evidence>